<dbReference type="PANTHER" id="PTHR30258:SF2">
    <property type="entry name" value="COMG OPERON PROTEIN 1"/>
    <property type="match status" value="1"/>
</dbReference>
<dbReference type="Pfam" id="PF00437">
    <property type="entry name" value="T2SSE"/>
    <property type="match status" value="1"/>
</dbReference>
<evidence type="ECO:0000313" key="6">
    <source>
        <dbReference type="Proteomes" id="UP000189941"/>
    </source>
</evidence>
<evidence type="ECO:0000313" key="5">
    <source>
        <dbReference type="EMBL" id="SJZ54390.1"/>
    </source>
</evidence>
<dbReference type="STRING" id="1121925.SAMN02746011_01086"/>
<protein>
    <submittedName>
        <fullName evidence="5">Competence protein ComGA</fullName>
    </submittedName>
</protein>
<dbReference type="PROSITE" id="PS00662">
    <property type="entry name" value="T2SP_E"/>
    <property type="match status" value="1"/>
</dbReference>
<dbReference type="Gene3D" id="3.40.50.300">
    <property type="entry name" value="P-loop containing nucleotide triphosphate hydrolases"/>
    <property type="match status" value="1"/>
</dbReference>
<reference evidence="6" key="1">
    <citation type="submission" date="2017-02" db="EMBL/GenBank/DDBJ databases">
        <authorList>
            <person name="Varghese N."/>
            <person name="Submissions S."/>
        </authorList>
    </citation>
    <scope>NUCLEOTIDE SEQUENCE [LARGE SCALE GENOMIC DNA]</scope>
    <source>
        <strain evidence="6">DSM 15739</strain>
    </source>
</reference>
<evidence type="ECO:0000256" key="2">
    <source>
        <dbReference type="ARBA" id="ARBA00022741"/>
    </source>
</evidence>
<dbReference type="OrthoDB" id="9808272at2"/>
<comment type="similarity">
    <text evidence="1">Belongs to the GSP E family.</text>
</comment>
<dbReference type="NCBIfam" id="NF041000">
    <property type="entry name" value="ATPase_ComGA"/>
    <property type="match status" value="1"/>
</dbReference>
<keyword evidence="3" id="KW-0067">ATP-binding</keyword>
<keyword evidence="2" id="KW-0547">Nucleotide-binding</keyword>
<organism evidence="5 6">
    <name type="scientific">Globicatella sulfidifaciens DSM 15739</name>
    <dbReference type="NCBI Taxonomy" id="1121925"/>
    <lineage>
        <taxon>Bacteria</taxon>
        <taxon>Bacillati</taxon>
        <taxon>Bacillota</taxon>
        <taxon>Bacilli</taxon>
        <taxon>Lactobacillales</taxon>
        <taxon>Aerococcaceae</taxon>
        <taxon>Globicatella</taxon>
    </lineage>
</organism>
<dbReference type="PANTHER" id="PTHR30258">
    <property type="entry name" value="TYPE II SECRETION SYSTEM PROTEIN GSPE-RELATED"/>
    <property type="match status" value="1"/>
</dbReference>
<dbReference type="InterPro" id="IPR001482">
    <property type="entry name" value="T2SS/T4SS_dom"/>
</dbReference>
<dbReference type="CDD" id="cd01129">
    <property type="entry name" value="PulE-GspE-like"/>
    <property type="match status" value="1"/>
</dbReference>
<keyword evidence="6" id="KW-1185">Reference proteome</keyword>
<accession>A0A1T4LI53</accession>
<gene>
    <name evidence="5" type="ORF">SAMN02746011_01086</name>
</gene>
<dbReference type="EMBL" id="FUWO01000008">
    <property type="protein sequence ID" value="SJZ54390.1"/>
    <property type="molecule type" value="Genomic_DNA"/>
</dbReference>
<dbReference type="RefSeq" id="WP_078755845.1">
    <property type="nucleotide sequence ID" value="NZ_FUWO01000008.1"/>
</dbReference>
<dbReference type="InterPro" id="IPR047667">
    <property type="entry name" value="ATPase_ComGA"/>
</dbReference>
<dbReference type="GO" id="GO:0005886">
    <property type="term" value="C:plasma membrane"/>
    <property type="evidence" value="ECO:0007669"/>
    <property type="project" value="TreeGrafter"/>
</dbReference>
<feature type="domain" description="Bacterial type II secretion system protein E" evidence="4">
    <location>
        <begin position="203"/>
        <end position="217"/>
    </location>
</feature>
<proteinExistence type="inferred from homology"/>
<dbReference type="GO" id="GO:0005524">
    <property type="term" value="F:ATP binding"/>
    <property type="evidence" value="ECO:0007669"/>
    <property type="project" value="UniProtKB-KW"/>
</dbReference>
<dbReference type="Gene3D" id="3.30.450.90">
    <property type="match status" value="1"/>
</dbReference>
<sequence>MIEQQAKIMIEEALTENTSDIHILPRHQVYAIYFRVNGEMLFQRDESEVWGRKLISYFKFLANLDVGEKRKPQSGSIHYQLAGGAVELRLSTITNVNLWESLVIRLIRQVTHHQQALMTYFPNELAHLRQLVRRKSGLLLFSGPVGSGKTTTIYQLLRERMKEEPLQVITMEDPVEIIEETFLQTEVNLRADIDYDVLIKASLRHHPDVLLIGEIRDEITARMVIRGALTGHLMIATIHAKNTLGVIGRLQELSVSNEQIRQTLIGVISQRLVPCTSVLKPKLGGRAAIFEVLAGSTLQEVLSQGEASFPEINDYLRKAWSYGYITSKSYHQFEVV</sequence>
<dbReference type="SUPFAM" id="SSF52540">
    <property type="entry name" value="P-loop containing nucleoside triphosphate hydrolases"/>
    <property type="match status" value="1"/>
</dbReference>
<dbReference type="Proteomes" id="UP000189941">
    <property type="component" value="Unassembled WGS sequence"/>
</dbReference>
<dbReference type="GO" id="GO:0016887">
    <property type="term" value="F:ATP hydrolysis activity"/>
    <property type="evidence" value="ECO:0007669"/>
    <property type="project" value="TreeGrafter"/>
</dbReference>
<evidence type="ECO:0000256" key="3">
    <source>
        <dbReference type="ARBA" id="ARBA00022840"/>
    </source>
</evidence>
<name>A0A1T4LI53_9LACT</name>
<dbReference type="InterPro" id="IPR027417">
    <property type="entry name" value="P-loop_NTPase"/>
</dbReference>
<evidence type="ECO:0000256" key="1">
    <source>
        <dbReference type="ARBA" id="ARBA00006611"/>
    </source>
</evidence>
<evidence type="ECO:0000259" key="4">
    <source>
        <dbReference type="PROSITE" id="PS00662"/>
    </source>
</evidence>
<dbReference type="AlphaFoldDB" id="A0A1T4LI53"/>